<organism evidence="13 14">
    <name type="scientific">Algibacter miyuki</name>
    <dbReference type="NCBI Taxonomy" id="1306933"/>
    <lineage>
        <taxon>Bacteria</taxon>
        <taxon>Pseudomonadati</taxon>
        <taxon>Bacteroidota</taxon>
        <taxon>Flavobacteriia</taxon>
        <taxon>Flavobacteriales</taxon>
        <taxon>Flavobacteriaceae</taxon>
        <taxon>Algibacter</taxon>
    </lineage>
</organism>
<accession>A0ABV5GZB2</accession>
<dbReference type="InterPro" id="IPR022998">
    <property type="entry name" value="ThiamineP_synth_TenI"/>
</dbReference>
<comment type="cofactor">
    <cofactor evidence="9">
        <name>Mg(2+)</name>
        <dbReference type="ChEBI" id="CHEBI:18420"/>
    </cofactor>
    <text evidence="9">Binds 1 Mg(2+) ion per subunit.</text>
</comment>
<dbReference type="PANTHER" id="PTHR20857">
    <property type="entry name" value="THIAMINE-PHOSPHATE PYROPHOSPHORYLASE"/>
    <property type="match status" value="1"/>
</dbReference>
<feature type="binding site" evidence="9">
    <location>
        <position position="66"/>
    </location>
    <ligand>
        <name>Mg(2+)</name>
        <dbReference type="ChEBI" id="CHEBI:18420"/>
    </ligand>
</feature>
<evidence type="ECO:0000256" key="4">
    <source>
        <dbReference type="ARBA" id="ARBA00022842"/>
    </source>
</evidence>
<evidence type="ECO:0000256" key="11">
    <source>
        <dbReference type="RuleBase" id="RU004253"/>
    </source>
</evidence>
<dbReference type="InterPro" id="IPR034291">
    <property type="entry name" value="TMP_synthase"/>
</dbReference>
<feature type="binding site" evidence="9">
    <location>
        <position position="133"/>
    </location>
    <ligand>
        <name>4-amino-2-methyl-5-(diphosphooxymethyl)pyrimidine</name>
        <dbReference type="ChEBI" id="CHEBI:57841"/>
    </ligand>
</feature>
<evidence type="ECO:0000313" key="14">
    <source>
        <dbReference type="Proteomes" id="UP001589590"/>
    </source>
</evidence>
<comment type="function">
    <text evidence="9">Condenses 4-methyl-5-(beta-hydroxyethyl)thiazole monophosphate (THZ-P) and 2-methyl-4-amino-5-hydroxymethyl pyrimidine pyrophosphate (HMP-PP) to form thiamine monophosphate (TMP).</text>
</comment>
<dbReference type="EMBL" id="JBHMFA010000005">
    <property type="protein sequence ID" value="MFB9104974.1"/>
    <property type="molecule type" value="Genomic_DNA"/>
</dbReference>
<comment type="similarity">
    <text evidence="9 10">Belongs to the thiamine-phosphate synthase family.</text>
</comment>
<evidence type="ECO:0000256" key="9">
    <source>
        <dbReference type="HAMAP-Rule" id="MF_00097"/>
    </source>
</evidence>
<gene>
    <name evidence="9 13" type="primary">thiE</name>
    <name evidence="13" type="ORF">ACFFU1_08690</name>
</gene>
<evidence type="ECO:0000256" key="5">
    <source>
        <dbReference type="ARBA" id="ARBA00022977"/>
    </source>
</evidence>
<dbReference type="Pfam" id="PF02581">
    <property type="entry name" value="TMP-TENI"/>
    <property type="match status" value="1"/>
</dbReference>
<reference evidence="13 14" key="1">
    <citation type="submission" date="2024-09" db="EMBL/GenBank/DDBJ databases">
        <authorList>
            <person name="Sun Q."/>
            <person name="Mori K."/>
        </authorList>
    </citation>
    <scope>NUCLEOTIDE SEQUENCE [LARGE SCALE GENOMIC DNA]</scope>
    <source>
        <strain evidence="13 14">CECT 8300</strain>
    </source>
</reference>
<dbReference type="RefSeq" id="WP_290272926.1">
    <property type="nucleotide sequence ID" value="NZ_JAUFQP010000013.1"/>
</dbReference>
<comment type="catalytic activity">
    <reaction evidence="8 9 10">
        <text>2-[(2R,5Z)-2-carboxy-4-methylthiazol-5(2H)-ylidene]ethyl phosphate + 4-amino-2-methyl-5-(diphosphooxymethyl)pyrimidine + 2 H(+) = thiamine phosphate + CO2 + diphosphate</text>
        <dbReference type="Rhea" id="RHEA:47844"/>
        <dbReference type="ChEBI" id="CHEBI:15378"/>
        <dbReference type="ChEBI" id="CHEBI:16526"/>
        <dbReference type="ChEBI" id="CHEBI:33019"/>
        <dbReference type="ChEBI" id="CHEBI:37575"/>
        <dbReference type="ChEBI" id="CHEBI:57841"/>
        <dbReference type="ChEBI" id="CHEBI:62899"/>
        <dbReference type="EC" id="2.5.1.3"/>
    </reaction>
</comment>
<comment type="caution">
    <text evidence="13">The sequence shown here is derived from an EMBL/GenBank/DDBJ whole genome shotgun (WGS) entry which is preliminary data.</text>
</comment>
<keyword evidence="5 9" id="KW-0784">Thiamine biosynthesis</keyword>
<feature type="binding site" evidence="9">
    <location>
        <begin position="33"/>
        <end position="37"/>
    </location>
    <ligand>
        <name>4-amino-2-methyl-5-(diphosphooxymethyl)pyrimidine</name>
        <dbReference type="ChEBI" id="CHEBI:57841"/>
    </ligand>
</feature>
<comment type="pathway">
    <text evidence="1 9 11">Cofactor biosynthesis; thiamine diphosphate biosynthesis; thiamine phosphate from 4-amino-2-methyl-5-diphosphomethylpyrimidine and 4-methyl-5-(2-phosphoethyl)-thiazole: step 1/1.</text>
</comment>
<keyword evidence="14" id="KW-1185">Reference proteome</keyword>
<evidence type="ECO:0000313" key="13">
    <source>
        <dbReference type="EMBL" id="MFB9104974.1"/>
    </source>
</evidence>
<evidence type="ECO:0000256" key="3">
    <source>
        <dbReference type="ARBA" id="ARBA00022723"/>
    </source>
</evidence>
<dbReference type="Proteomes" id="UP001589590">
    <property type="component" value="Unassembled WGS sequence"/>
</dbReference>
<keyword evidence="3 9" id="KW-0479">Metal-binding</keyword>
<feature type="binding site" evidence="9">
    <location>
        <position position="65"/>
    </location>
    <ligand>
        <name>4-amino-2-methyl-5-(diphosphooxymethyl)pyrimidine</name>
        <dbReference type="ChEBI" id="CHEBI:57841"/>
    </ligand>
</feature>
<dbReference type="Gene3D" id="3.20.20.70">
    <property type="entry name" value="Aldolase class I"/>
    <property type="match status" value="1"/>
</dbReference>
<feature type="binding site" evidence="9">
    <location>
        <position position="104"/>
    </location>
    <ligand>
        <name>4-amino-2-methyl-5-(diphosphooxymethyl)pyrimidine</name>
        <dbReference type="ChEBI" id="CHEBI:57841"/>
    </ligand>
</feature>
<evidence type="ECO:0000256" key="1">
    <source>
        <dbReference type="ARBA" id="ARBA00005165"/>
    </source>
</evidence>
<evidence type="ECO:0000256" key="6">
    <source>
        <dbReference type="ARBA" id="ARBA00047334"/>
    </source>
</evidence>
<protein>
    <recommendedName>
        <fullName evidence="9">Thiamine-phosphate synthase</fullName>
        <shortName evidence="9">TP synthase</shortName>
        <shortName evidence="9">TPS</shortName>
        <ecNumber evidence="9">2.5.1.3</ecNumber>
    </recommendedName>
    <alternativeName>
        <fullName evidence="9">Thiamine-phosphate pyrophosphorylase</fullName>
        <shortName evidence="9">TMP pyrophosphorylase</shortName>
        <shortName evidence="9">TMP-PPase</shortName>
    </alternativeName>
</protein>
<dbReference type="SUPFAM" id="SSF51391">
    <property type="entry name" value="Thiamin phosphate synthase"/>
    <property type="match status" value="1"/>
</dbReference>
<feature type="domain" description="Thiamine phosphate synthase/TenI" evidence="12">
    <location>
        <begin position="13"/>
        <end position="186"/>
    </location>
</feature>
<evidence type="ECO:0000256" key="8">
    <source>
        <dbReference type="ARBA" id="ARBA00047883"/>
    </source>
</evidence>
<dbReference type="InterPro" id="IPR036206">
    <property type="entry name" value="ThiamineP_synth_sf"/>
</dbReference>
<dbReference type="GO" id="GO:0004789">
    <property type="term" value="F:thiamine-phosphate diphosphorylase activity"/>
    <property type="evidence" value="ECO:0007669"/>
    <property type="project" value="UniProtKB-EC"/>
</dbReference>
<comment type="catalytic activity">
    <reaction evidence="6 9 10">
        <text>4-methyl-5-(2-phosphooxyethyl)-thiazole + 4-amino-2-methyl-5-(diphosphooxymethyl)pyrimidine + H(+) = thiamine phosphate + diphosphate</text>
        <dbReference type="Rhea" id="RHEA:22328"/>
        <dbReference type="ChEBI" id="CHEBI:15378"/>
        <dbReference type="ChEBI" id="CHEBI:33019"/>
        <dbReference type="ChEBI" id="CHEBI:37575"/>
        <dbReference type="ChEBI" id="CHEBI:57841"/>
        <dbReference type="ChEBI" id="CHEBI:58296"/>
        <dbReference type="EC" id="2.5.1.3"/>
    </reaction>
</comment>
<proteinExistence type="inferred from homology"/>
<feature type="binding site" evidence="9">
    <location>
        <position position="163"/>
    </location>
    <ligand>
        <name>2-[(2R,5Z)-2-carboxy-4-methylthiazol-5(2H)-ylidene]ethyl phosphate</name>
        <dbReference type="ChEBI" id="CHEBI:62899"/>
    </ligand>
</feature>
<comment type="catalytic activity">
    <reaction evidence="7 9 10">
        <text>2-(2-carboxy-4-methylthiazol-5-yl)ethyl phosphate + 4-amino-2-methyl-5-(diphosphooxymethyl)pyrimidine + 2 H(+) = thiamine phosphate + CO2 + diphosphate</text>
        <dbReference type="Rhea" id="RHEA:47848"/>
        <dbReference type="ChEBI" id="CHEBI:15378"/>
        <dbReference type="ChEBI" id="CHEBI:16526"/>
        <dbReference type="ChEBI" id="CHEBI:33019"/>
        <dbReference type="ChEBI" id="CHEBI:37575"/>
        <dbReference type="ChEBI" id="CHEBI:57841"/>
        <dbReference type="ChEBI" id="CHEBI:62890"/>
        <dbReference type="EC" id="2.5.1.3"/>
    </reaction>
</comment>
<sequence>MKTTLHYISQGATPQDHLNNIHSACAAGAELVQLRLKKTPPATVLETAKKAREITNHFQTRLIINDHYKVAVEVKADGVHLGKKDTCPTVARKAMASWQTIGGTGNSLEDCQTLLDKGVDYIGLGPFRFTETKGDLSPVLGEKGYTEIITALNTKTPIIAIGGITLNDVLDLMITGVFGIAVSGEITRDFNKITKFKALINGGTAPEQLWKPEEPKN</sequence>
<evidence type="ECO:0000256" key="10">
    <source>
        <dbReference type="RuleBase" id="RU003826"/>
    </source>
</evidence>
<name>A0ABV5GZB2_9FLAO</name>
<dbReference type="NCBIfam" id="TIGR00693">
    <property type="entry name" value="thiE"/>
    <property type="match status" value="1"/>
</dbReference>
<keyword evidence="4 9" id="KW-0460">Magnesium</keyword>
<evidence type="ECO:0000256" key="7">
    <source>
        <dbReference type="ARBA" id="ARBA00047851"/>
    </source>
</evidence>
<dbReference type="EC" id="2.5.1.3" evidence="9"/>
<comment type="caution">
    <text evidence="9">Lacks conserved residue(s) required for the propagation of feature annotation.</text>
</comment>
<dbReference type="HAMAP" id="MF_00097">
    <property type="entry name" value="TMP_synthase"/>
    <property type="match status" value="1"/>
</dbReference>
<feature type="binding site" evidence="9">
    <location>
        <begin position="130"/>
        <end position="132"/>
    </location>
    <ligand>
        <name>2-[(2R,5Z)-2-carboxy-4-methylthiazol-5(2H)-ylidene]ethyl phosphate</name>
        <dbReference type="ChEBI" id="CHEBI:62899"/>
    </ligand>
</feature>
<feature type="binding site" evidence="9">
    <location>
        <position position="85"/>
    </location>
    <ligand>
        <name>Mg(2+)</name>
        <dbReference type="ChEBI" id="CHEBI:18420"/>
    </ligand>
</feature>
<evidence type="ECO:0000259" key="12">
    <source>
        <dbReference type="Pfam" id="PF02581"/>
    </source>
</evidence>
<keyword evidence="2 9" id="KW-0808">Transferase</keyword>
<evidence type="ECO:0000256" key="2">
    <source>
        <dbReference type="ARBA" id="ARBA00022679"/>
    </source>
</evidence>
<dbReference type="PANTHER" id="PTHR20857:SF15">
    <property type="entry name" value="THIAMINE-PHOSPHATE SYNTHASE"/>
    <property type="match status" value="1"/>
</dbReference>
<dbReference type="InterPro" id="IPR013785">
    <property type="entry name" value="Aldolase_TIM"/>
</dbReference>
<dbReference type="CDD" id="cd00564">
    <property type="entry name" value="TMP_TenI"/>
    <property type="match status" value="1"/>
</dbReference>